<feature type="region of interest" description="Disordered" evidence="2">
    <location>
        <begin position="171"/>
        <end position="226"/>
    </location>
</feature>
<dbReference type="PANTHER" id="PTHR37174:SF2">
    <property type="entry name" value="FORKHEAD-ASSOCIATED DOMAIN PROTEIN"/>
    <property type="match status" value="1"/>
</dbReference>
<keyword evidence="1" id="KW-0175">Coiled coil</keyword>
<dbReference type="AlphaFoldDB" id="A0A7S0S0X0"/>
<dbReference type="EMBL" id="HBFB01027820">
    <property type="protein sequence ID" value="CAD8691381.1"/>
    <property type="molecule type" value="Transcribed_RNA"/>
</dbReference>
<evidence type="ECO:0000256" key="2">
    <source>
        <dbReference type="SAM" id="MobiDB-lite"/>
    </source>
</evidence>
<protein>
    <submittedName>
        <fullName evidence="3">Uncharacterized protein</fullName>
    </submittedName>
</protein>
<accession>A0A7S0S0X0</accession>
<proteinExistence type="predicted"/>
<reference evidence="3" key="1">
    <citation type="submission" date="2021-01" db="EMBL/GenBank/DDBJ databases">
        <authorList>
            <person name="Corre E."/>
            <person name="Pelletier E."/>
            <person name="Niang G."/>
            <person name="Scheremetjew M."/>
            <person name="Finn R."/>
            <person name="Kale V."/>
            <person name="Holt S."/>
            <person name="Cochrane G."/>
            <person name="Meng A."/>
            <person name="Brown T."/>
            <person name="Cohen L."/>
        </authorList>
    </citation>
    <scope>NUCLEOTIDE SEQUENCE</scope>
    <source>
        <strain evidence="3">SAG 11-49</strain>
    </source>
</reference>
<gene>
    <name evidence="3" type="ORF">CLEI1391_LOCUS15564</name>
</gene>
<evidence type="ECO:0000256" key="1">
    <source>
        <dbReference type="SAM" id="Coils"/>
    </source>
</evidence>
<sequence length="346" mass="36811">MLLRSLPSSTCTARRANVRSNVIRVCKVTGPANVPSSSLRKSQPRRIAVVAASGSGSSPSTTTSPDALRSQLKALEHERDEAIATAESCARAGVKLADMVRLLEELALEKVKSGDESGARQALAEKASAKEALEKNSTKSQANFELAQKLAAAIGQKQAALLAALRAATSATTTSSAAPNQPTQDPRPAGSQSAGTGASYSSSTYSSGSSYGSTSGFSNDATATGGPAWRWQQSLAEAKERVRKQEATAQQLGRAARLSAEESIASARERLKAQTEASLSEAQQRIREAAAGSGSSIEAAQERLKQRDEEVLAYVRRVMGRYRRGEYVSEEELEFAFKQLEQRFLL</sequence>
<name>A0A7S0S0X0_9CHLO</name>
<feature type="compositionally biased region" description="Low complexity" evidence="2">
    <location>
        <begin position="189"/>
        <end position="216"/>
    </location>
</feature>
<organism evidence="3">
    <name type="scientific">Chlamydomonas leiostraca</name>
    <dbReference type="NCBI Taxonomy" id="1034604"/>
    <lineage>
        <taxon>Eukaryota</taxon>
        <taxon>Viridiplantae</taxon>
        <taxon>Chlorophyta</taxon>
        <taxon>core chlorophytes</taxon>
        <taxon>Chlorophyceae</taxon>
        <taxon>CS clade</taxon>
        <taxon>Chlamydomonadales</taxon>
        <taxon>Chlamydomonadaceae</taxon>
        <taxon>Chlamydomonas</taxon>
    </lineage>
</organism>
<evidence type="ECO:0000313" key="3">
    <source>
        <dbReference type="EMBL" id="CAD8691381.1"/>
    </source>
</evidence>
<dbReference type="PANTHER" id="PTHR37174">
    <property type="entry name" value="FORKHEAD-ASSOCIATED DOMAIN PROTEIN"/>
    <property type="match status" value="1"/>
</dbReference>
<feature type="coiled-coil region" evidence="1">
    <location>
        <begin position="235"/>
        <end position="277"/>
    </location>
</feature>